<accession>A0A8S0SG67</accession>
<evidence type="ECO:0000313" key="5">
    <source>
        <dbReference type="Proteomes" id="UP000594638"/>
    </source>
</evidence>
<reference evidence="4 5" key="1">
    <citation type="submission" date="2019-12" db="EMBL/GenBank/DDBJ databases">
        <authorList>
            <person name="Alioto T."/>
            <person name="Alioto T."/>
            <person name="Gomez Garrido J."/>
        </authorList>
    </citation>
    <scope>NUCLEOTIDE SEQUENCE [LARGE SCALE GENOMIC DNA]</scope>
</reference>
<feature type="region of interest" description="Disordered" evidence="2">
    <location>
        <begin position="35"/>
        <end position="65"/>
    </location>
</feature>
<name>A0A8S0SG67_OLEEU</name>
<dbReference type="PANTHER" id="PTHR47357:SF4">
    <property type="entry name" value="MYOSIN HEAVY CHAIN-LIKE PROTEIN"/>
    <property type="match status" value="1"/>
</dbReference>
<dbReference type="PROSITE" id="PS51774">
    <property type="entry name" value="NAB"/>
    <property type="match status" value="1"/>
</dbReference>
<dbReference type="GO" id="GO:0003779">
    <property type="term" value="F:actin binding"/>
    <property type="evidence" value="ECO:0007669"/>
    <property type="project" value="InterPro"/>
</dbReference>
<feature type="region of interest" description="Disordered" evidence="2">
    <location>
        <begin position="440"/>
        <end position="466"/>
    </location>
</feature>
<comment type="caution">
    <text evidence="4">The sequence shown here is derived from an EMBL/GenBank/DDBJ whole genome shotgun (WGS) entry which is preliminary data.</text>
</comment>
<dbReference type="OrthoDB" id="10255522at2759"/>
<keyword evidence="1" id="KW-0175">Coiled coil</keyword>
<dbReference type="AlphaFoldDB" id="A0A8S0SG67"/>
<dbReference type="GO" id="GO:0005200">
    <property type="term" value="F:structural constituent of cytoskeleton"/>
    <property type="evidence" value="ECO:0007669"/>
    <property type="project" value="TreeGrafter"/>
</dbReference>
<evidence type="ECO:0000256" key="1">
    <source>
        <dbReference type="ARBA" id="ARBA00023054"/>
    </source>
</evidence>
<sequence length="466" mass="54852">MKKKSELFQHIEDFHRKYLSLYSLYEDLRGEVRKKLNSNDDDSSSTSTSDSESDDSPNDSKRNIITSEDLEDVVLKDKLTSTVKTIDLDSHSTLELSRDESRDNLKDLKVQDEHTEYVKQRAMDDSILLKEKLFERVEYPVDEGKKFVQRKDDFEGQASSLNPEIEALFTEKREMEERIDCTLNEAEELKTKNSELKAQILELEEKCRQKDDHFSVLMKNSEENEQHYKSRIEGLMEQGNSFELEMNILHTQKGKLEQQVQEGSSRVEDLMKQVNFLQQELETMRYQKAQLEFELEKKSKEASNYVNQIKILNEKLTTLQGTTEEKEGLKLQLQDLELEVKSLNTKKNDLEEKIVRINDEAYQSRVEKEELQKKFSGLERSLLKMENEVIKLENDLDALRSEKNRLELDLETEKQNSGICISNMEKKNIELTDKLDEIREEHKQQSKSSFQMAERKIEEMAEEFRK</sequence>
<keyword evidence="5" id="KW-1185">Reference proteome</keyword>
<dbReference type="PANTHER" id="PTHR47357">
    <property type="entry name" value="COP1-INTERACTIVE PROTEIN 1"/>
    <property type="match status" value="1"/>
</dbReference>
<evidence type="ECO:0000313" key="4">
    <source>
        <dbReference type="EMBL" id="CAA2991189.1"/>
    </source>
</evidence>
<dbReference type="Proteomes" id="UP000594638">
    <property type="component" value="Unassembled WGS sequence"/>
</dbReference>
<gene>
    <name evidence="4" type="ORF">OLEA9_A093235</name>
</gene>
<dbReference type="Gramene" id="OE9A093235T1">
    <property type="protein sequence ID" value="OE9A093235C1"/>
    <property type="gene ID" value="OE9A093235"/>
</dbReference>
<feature type="non-terminal residue" evidence="4">
    <location>
        <position position="466"/>
    </location>
</feature>
<dbReference type="EMBL" id="CACTIH010004944">
    <property type="protein sequence ID" value="CAA2991189.1"/>
    <property type="molecule type" value="Genomic_DNA"/>
</dbReference>
<feature type="domain" description="NAB" evidence="3">
    <location>
        <begin position="1"/>
        <end position="32"/>
    </location>
</feature>
<proteinExistence type="predicted"/>
<evidence type="ECO:0000256" key="2">
    <source>
        <dbReference type="SAM" id="MobiDB-lite"/>
    </source>
</evidence>
<protein>
    <submittedName>
        <fullName evidence="4">Intracellular transport USO1-like</fullName>
    </submittedName>
</protein>
<feature type="compositionally biased region" description="Basic and acidic residues" evidence="2">
    <location>
        <begin position="453"/>
        <end position="466"/>
    </location>
</feature>
<evidence type="ECO:0000259" key="3">
    <source>
        <dbReference type="PROSITE" id="PS51774"/>
    </source>
</evidence>
<organism evidence="4 5">
    <name type="scientific">Olea europaea subsp. europaea</name>
    <dbReference type="NCBI Taxonomy" id="158383"/>
    <lineage>
        <taxon>Eukaryota</taxon>
        <taxon>Viridiplantae</taxon>
        <taxon>Streptophyta</taxon>
        <taxon>Embryophyta</taxon>
        <taxon>Tracheophyta</taxon>
        <taxon>Spermatophyta</taxon>
        <taxon>Magnoliopsida</taxon>
        <taxon>eudicotyledons</taxon>
        <taxon>Gunneridae</taxon>
        <taxon>Pentapetalae</taxon>
        <taxon>asterids</taxon>
        <taxon>lamiids</taxon>
        <taxon>Lamiales</taxon>
        <taxon>Oleaceae</taxon>
        <taxon>Oleeae</taxon>
        <taxon>Olea</taxon>
    </lineage>
</organism>
<dbReference type="InterPro" id="IPR011684">
    <property type="entry name" value="NAB"/>
</dbReference>
<dbReference type="GO" id="GO:0005856">
    <property type="term" value="C:cytoskeleton"/>
    <property type="evidence" value="ECO:0007669"/>
    <property type="project" value="TreeGrafter"/>
</dbReference>